<feature type="domain" description="PPIase FKBP-type" evidence="7">
    <location>
        <begin position="587"/>
        <end position="674"/>
    </location>
</feature>
<feature type="compositionally biased region" description="Basic residues" evidence="6">
    <location>
        <begin position="239"/>
        <end position="253"/>
    </location>
</feature>
<dbReference type="InterPro" id="IPR041232">
    <property type="entry name" value="NPL"/>
</dbReference>
<keyword evidence="9" id="KW-1185">Reference proteome</keyword>
<dbReference type="Gene3D" id="2.60.120.340">
    <property type="entry name" value="Nucleoplasmin core domain"/>
    <property type="match status" value="1"/>
</dbReference>
<name>A0A8K0DYP8_9ROSA</name>
<evidence type="ECO:0000256" key="4">
    <source>
        <dbReference type="ARBA" id="ARBA00023235"/>
    </source>
</evidence>
<keyword evidence="4 5" id="KW-0413">Isomerase</keyword>
<comment type="caution">
    <text evidence="8">The sequence shown here is derived from an EMBL/GenBank/DDBJ whole genome shotgun (WGS) entry which is preliminary data.</text>
</comment>
<protein>
    <recommendedName>
        <fullName evidence="2 5">peptidylprolyl isomerase</fullName>
        <ecNumber evidence="2 5">5.2.1.8</ecNumber>
    </recommendedName>
</protein>
<evidence type="ECO:0000259" key="7">
    <source>
        <dbReference type="PROSITE" id="PS50059"/>
    </source>
</evidence>
<dbReference type="EC" id="5.2.1.8" evidence="2 5"/>
<evidence type="ECO:0000313" key="9">
    <source>
        <dbReference type="Proteomes" id="UP000796880"/>
    </source>
</evidence>
<accession>A0A8K0DYP8</accession>
<evidence type="ECO:0000256" key="3">
    <source>
        <dbReference type="ARBA" id="ARBA00023110"/>
    </source>
</evidence>
<dbReference type="Proteomes" id="UP000796880">
    <property type="component" value="Unassembled WGS sequence"/>
</dbReference>
<organism evidence="8 9">
    <name type="scientific">Rhamnella rubrinervis</name>
    <dbReference type="NCBI Taxonomy" id="2594499"/>
    <lineage>
        <taxon>Eukaryota</taxon>
        <taxon>Viridiplantae</taxon>
        <taxon>Streptophyta</taxon>
        <taxon>Embryophyta</taxon>
        <taxon>Tracheophyta</taxon>
        <taxon>Spermatophyta</taxon>
        <taxon>Magnoliopsida</taxon>
        <taxon>eudicotyledons</taxon>
        <taxon>Gunneridae</taxon>
        <taxon>Pentapetalae</taxon>
        <taxon>rosids</taxon>
        <taxon>fabids</taxon>
        <taxon>Rosales</taxon>
        <taxon>Rhamnaceae</taxon>
        <taxon>rhamnoid group</taxon>
        <taxon>Rhamneae</taxon>
        <taxon>Rhamnella</taxon>
    </lineage>
</organism>
<dbReference type="PANTHER" id="PTHR43811">
    <property type="entry name" value="FKBP-TYPE PEPTIDYL-PROLYL CIS-TRANS ISOMERASE FKPA"/>
    <property type="match status" value="1"/>
</dbReference>
<feature type="compositionally biased region" description="Basic and acidic residues" evidence="6">
    <location>
        <begin position="376"/>
        <end position="398"/>
    </location>
</feature>
<dbReference type="AlphaFoldDB" id="A0A8K0DYP8"/>
<evidence type="ECO:0000313" key="8">
    <source>
        <dbReference type="EMBL" id="KAF3439982.1"/>
    </source>
</evidence>
<evidence type="ECO:0000256" key="5">
    <source>
        <dbReference type="PROSITE-ProRule" id="PRU00277"/>
    </source>
</evidence>
<dbReference type="OrthoDB" id="1902587at2759"/>
<dbReference type="Pfam" id="PF17800">
    <property type="entry name" value="NPL"/>
    <property type="match status" value="1"/>
</dbReference>
<dbReference type="EMBL" id="VOIH02000008">
    <property type="protein sequence ID" value="KAF3439982.1"/>
    <property type="molecule type" value="Genomic_DNA"/>
</dbReference>
<reference evidence="8" key="1">
    <citation type="submission" date="2020-03" db="EMBL/GenBank/DDBJ databases">
        <title>A high-quality chromosome-level genome assembly of a woody plant with both climbing and erect habits, Rhamnella rubrinervis.</title>
        <authorList>
            <person name="Lu Z."/>
            <person name="Yang Y."/>
            <person name="Zhu X."/>
            <person name="Sun Y."/>
        </authorList>
    </citation>
    <scope>NUCLEOTIDE SEQUENCE</scope>
    <source>
        <strain evidence="8">BYM</strain>
        <tissue evidence="8">Leaf</tissue>
    </source>
</reference>
<feature type="compositionally biased region" description="Polar residues" evidence="6">
    <location>
        <begin position="287"/>
        <end position="306"/>
    </location>
</feature>
<sequence length="674" mass="75008">MAFWGIEVKPGKPFTHIFEDVRGRLHISMATLGFGNATSKSLLQCNVGNRSPVYLCSLYPEKSESLQLNLEFEEVDEVIFSVIGPRSIHLSGYYLDRVRNSGVNFDSESYGEDIADTDTQRSCDSDEDMYEDSFIDDGDQEMLSFSPVYSGGEEIMDNKKKGDRRRLRKKYQLVESDPKTIANDGSCVPVSKMEDEDTFPISPLYKSKTTAKAATQEAEENVDKANGETSYKKTDNKKPKNGKSSHRQLRKKFQLVESDDEGSQSKTVANNSFGVPGSEREDEDTLLISSLYKSKTTAKNGTQEAQENVDKGTGETSYEKTEDRGKHDTESKRNVDIIVDGQPKRPSDLPVDLLISYSEVGHENGGTPKKKRKERSAKGKPSEIDTDKTQQYDIKGHDLTVEDGKEQKVVNNNSGAEMLNNFLLPATKVEPQSDQRSKTKRKELGKEGKSFEIDSAHNRNVVKENKAQQDETKADMVDQELHIRSEQNQVSANDQSFDHISCGFADGNLSEDTNLKKKKKKRSKTQENIEAVNMDSPSSLFGEKNSCIGMESKNTNIKTPQVRTLPSGLVIEELEMGKPDGKVAASGKKLTVYYVGKLKNGEVVDSNVGGDPYKFRLGKGAVIEGWDAGLDGMRVGEKRRLTIPPSMGFQSEGDGKNIPPDSWLVYEVELVKVR</sequence>
<feature type="region of interest" description="Disordered" evidence="6">
    <location>
        <begin position="178"/>
        <end position="398"/>
    </location>
</feature>
<dbReference type="PANTHER" id="PTHR43811:SF48">
    <property type="entry name" value="PEPTIDYL-PROLYL CIS-TRANS ISOMERASE FKBP43"/>
    <property type="match status" value="1"/>
</dbReference>
<evidence type="ECO:0000256" key="1">
    <source>
        <dbReference type="ARBA" id="ARBA00000971"/>
    </source>
</evidence>
<gene>
    <name evidence="8" type="ORF">FNV43_RR18260</name>
</gene>
<dbReference type="Gene3D" id="3.10.50.40">
    <property type="match status" value="1"/>
</dbReference>
<feature type="compositionally biased region" description="Low complexity" evidence="6">
    <location>
        <begin position="206"/>
        <end position="216"/>
    </location>
</feature>
<dbReference type="PROSITE" id="PS50059">
    <property type="entry name" value="FKBP_PPIASE"/>
    <property type="match status" value="1"/>
</dbReference>
<evidence type="ECO:0000256" key="2">
    <source>
        <dbReference type="ARBA" id="ARBA00013194"/>
    </source>
</evidence>
<dbReference type="InterPro" id="IPR046357">
    <property type="entry name" value="PPIase_dom_sf"/>
</dbReference>
<comment type="catalytic activity">
    <reaction evidence="1 5">
        <text>[protein]-peptidylproline (omega=180) = [protein]-peptidylproline (omega=0)</text>
        <dbReference type="Rhea" id="RHEA:16237"/>
        <dbReference type="Rhea" id="RHEA-COMP:10747"/>
        <dbReference type="Rhea" id="RHEA-COMP:10748"/>
        <dbReference type="ChEBI" id="CHEBI:83833"/>
        <dbReference type="ChEBI" id="CHEBI:83834"/>
        <dbReference type="EC" id="5.2.1.8"/>
    </reaction>
</comment>
<dbReference type="SUPFAM" id="SSF54534">
    <property type="entry name" value="FKBP-like"/>
    <property type="match status" value="1"/>
</dbReference>
<feature type="compositionally biased region" description="Basic and acidic residues" evidence="6">
    <location>
        <begin position="221"/>
        <end position="238"/>
    </location>
</feature>
<proteinExistence type="predicted"/>
<keyword evidence="3 5" id="KW-0697">Rotamase</keyword>
<feature type="compositionally biased region" description="Basic and acidic residues" evidence="6">
    <location>
        <begin position="308"/>
        <end position="335"/>
    </location>
</feature>
<dbReference type="GO" id="GO:0003755">
    <property type="term" value="F:peptidyl-prolyl cis-trans isomerase activity"/>
    <property type="evidence" value="ECO:0007669"/>
    <property type="project" value="UniProtKB-KW"/>
</dbReference>
<feature type="compositionally biased region" description="Polar residues" evidence="6">
    <location>
        <begin position="264"/>
        <end position="273"/>
    </location>
</feature>
<dbReference type="InterPro" id="IPR001179">
    <property type="entry name" value="PPIase_FKBP_dom"/>
</dbReference>
<dbReference type="Pfam" id="PF00254">
    <property type="entry name" value="FKBP_C"/>
    <property type="match status" value="1"/>
</dbReference>
<evidence type="ECO:0000256" key="6">
    <source>
        <dbReference type="SAM" id="MobiDB-lite"/>
    </source>
</evidence>